<evidence type="ECO:0000256" key="1">
    <source>
        <dbReference type="SAM" id="MobiDB-lite"/>
    </source>
</evidence>
<feature type="region of interest" description="Disordered" evidence="1">
    <location>
        <begin position="119"/>
        <end position="159"/>
    </location>
</feature>
<sequence length="159" mass="16860">MPAAAPTHAHCGPTACPLQHQHMPTAAPPHAQCSTTACPLLHHSGNLPMVHLGLESCRQCCWCTNTPSSVLNRKSITTPDTINFRHSVLPYGSSFALVATRANGPVDVAIDGSTAERTRTKVTQTGLTAEPQLPLHSDTNGLGAQPKVSLQSDTRWLPS</sequence>
<accession>A0A6A0ALM3</accession>
<dbReference type="AlphaFoldDB" id="A0A6A0ALM3"/>
<name>A0A6A0ALM3_HAELA</name>
<evidence type="ECO:0000313" key="3">
    <source>
        <dbReference type="Proteomes" id="UP000485058"/>
    </source>
</evidence>
<feature type="compositionally biased region" description="Polar residues" evidence="1">
    <location>
        <begin position="137"/>
        <end position="159"/>
    </location>
</feature>
<dbReference type="EMBL" id="BLLF01009619">
    <property type="protein sequence ID" value="GFH33776.1"/>
    <property type="molecule type" value="Genomic_DNA"/>
</dbReference>
<proteinExistence type="predicted"/>
<dbReference type="Proteomes" id="UP000485058">
    <property type="component" value="Unassembled WGS sequence"/>
</dbReference>
<keyword evidence="3" id="KW-1185">Reference proteome</keyword>
<evidence type="ECO:0000313" key="2">
    <source>
        <dbReference type="EMBL" id="GFH33776.1"/>
    </source>
</evidence>
<reference evidence="2 3" key="1">
    <citation type="submission" date="2020-02" db="EMBL/GenBank/DDBJ databases">
        <title>Draft genome sequence of Haematococcus lacustris strain NIES-144.</title>
        <authorList>
            <person name="Morimoto D."/>
            <person name="Nakagawa S."/>
            <person name="Yoshida T."/>
            <person name="Sawayama S."/>
        </authorList>
    </citation>
    <scope>NUCLEOTIDE SEQUENCE [LARGE SCALE GENOMIC DNA]</scope>
    <source>
        <strain evidence="2 3">NIES-144</strain>
    </source>
</reference>
<organism evidence="2 3">
    <name type="scientific">Haematococcus lacustris</name>
    <name type="common">Green alga</name>
    <name type="synonym">Haematococcus pluvialis</name>
    <dbReference type="NCBI Taxonomy" id="44745"/>
    <lineage>
        <taxon>Eukaryota</taxon>
        <taxon>Viridiplantae</taxon>
        <taxon>Chlorophyta</taxon>
        <taxon>core chlorophytes</taxon>
        <taxon>Chlorophyceae</taxon>
        <taxon>CS clade</taxon>
        <taxon>Chlamydomonadales</taxon>
        <taxon>Haematococcaceae</taxon>
        <taxon>Haematococcus</taxon>
    </lineage>
</organism>
<comment type="caution">
    <text evidence="2">The sequence shown here is derived from an EMBL/GenBank/DDBJ whole genome shotgun (WGS) entry which is preliminary data.</text>
</comment>
<protein>
    <submittedName>
        <fullName evidence="2">Uncharacterized protein</fullName>
    </submittedName>
</protein>
<gene>
    <name evidence="2" type="ORF">HaLaN_33196</name>
</gene>